<evidence type="ECO:0000256" key="2">
    <source>
        <dbReference type="ARBA" id="ARBA00022803"/>
    </source>
</evidence>
<proteinExistence type="predicted"/>
<dbReference type="InterPro" id="IPR013105">
    <property type="entry name" value="TPR_2"/>
</dbReference>
<dbReference type="PATRIC" id="fig|883158.3.peg.310"/>
<feature type="repeat" description="TPR" evidence="3">
    <location>
        <begin position="98"/>
        <end position="131"/>
    </location>
</feature>
<dbReference type="AlphaFoldDB" id="H1Q062"/>
<dbReference type="EMBL" id="AGWK01000009">
    <property type="protein sequence ID" value="EHO74139.1"/>
    <property type="molecule type" value="Genomic_DNA"/>
</dbReference>
<gene>
    <name evidence="5" type="ORF">HMPREF9140_00300</name>
</gene>
<name>H1Q062_9BACT</name>
<sequence length="202" mass="23776">MKLFKTFLILFIALFASNIRAQKNDSEQLGMALEYFTSGKFHESLLIFQELDVRHKLNPRFKAYIGICHYHEWNYKQAVEYLDSAIPQLEGMAPHERSVYYFAAGESHFQLKNYEQAITYYERVLEVCYESEKGETFYRLGLAHMFLEHWQAARDNYILAQIHLTSLLSNRETSAHLSIRSRLSQISRMIAGCEQYIHETSK</sequence>
<feature type="signal peptide" evidence="4">
    <location>
        <begin position="1"/>
        <end position="21"/>
    </location>
</feature>
<evidence type="ECO:0000256" key="1">
    <source>
        <dbReference type="ARBA" id="ARBA00022737"/>
    </source>
</evidence>
<dbReference type="PROSITE" id="PS50005">
    <property type="entry name" value="TPR"/>
    <property type="match status" value="1"/>
</dbReference>
<reference evidence="5 6" key="1">
    <citation type="submission" date="2011-12" db="EMBL/GenBank/DDBJ databases">
        <title>The Genome Sequence of Prevotella micans F0438.</title>
        <authorList>
            <consortium name="The Broad Institute Genome Sequencing Platform"/>
            <person name="Earl A."/>
            <person name="Ward D."/>
            <person name="Feldgarden M."/>
            <person name="Gevers D."/>
            <person name="Izard J."/>
            <person name="Baranova O.V."/>
            <person name="Blanton J.M."/>
            <person name="Wade W.G."/>
            <person name="Dewhirst F.E."/>
            <person name="Young S.K."/>
            <person name="Zeng Q."/>
            <person name="Gargeya S."/>
            <person name="Fitzgerald M."/>
            <person name="Haas B."/>
            <person name="Abouelleil A."/>
            <person name="Alvarado L."/>
            <person name="Arachchi H.M."/>
            <person name="Berlin A."/>
            <person name="Chapman S.B."/>
            <person name="Gearin G."/>
            <person name="Goldberg J."/>
            <person name="Griggs A."/>
            <person name="Gujja S."/>
            <person name="Hansen M."/>
            <person name="Heiman D."/>
            <person name="Howarth C."/>
            <person name="Larimer J."/>
            <person name="Lui A."/>
            <person name="MacDonald P.J.P."/>
            <person name="McCowen C."/>
            <person name="Montmayeur A."/>
            <person name="Murphy C."/>
            <person name="Neiman D."/>
            <person name="Pearson M."/>
            <person name="Priest M."/>
            <person name="Roberts A."/>
            <person name="Saif S."/>
            <person name="Shea T."/>
            <person name="Sisk P."/>
            <person name="Stolte C."/>
            <person name="Sykes S."/>
            <person name="Wortman J."/>
            <person name="Nusbaum C."/>
            <person name="Birren B."/>
        </authorList>
    </citation>
    <scope>NUCLEOTIDE SEQUENCE [LARGE SCALE GENOMIC DNA]</scope>
    <source>
        <strain evidence="5 6">F0438</strain>
    </source>
</reference>
<dbReference type="SUPFAM" id="SSF48452">
    <property type="entry name" value="TPR-like"/>
    <property type="match status" value="1"/>
</dbReference>
<evidence type="ECO:0000256" key="4">
    <source>
        <dbReference type="SAM" id="SignalP"/>
    </source>
</evidence>
<dbReference type="Gene3D" id="1.25.40.10">
    <property type="entry name" value="Tetratricopeptide repeat domain"/>
    <property type="match status" value="1"/>
</dbReference>
<protein>
    <submittedName>
        <fullName evidence="5">Uncharacterized protein</fullName>
    </submittedName>
</protein>
<dbReference type="InterPro" id="IPR019734">
    <property type="entry name" value="TPR_rpt"/>
</dbReference>
<keyword evidence="1" id="KW-0677">Repeat</keyword>
<dbReference type="HOGENOM" id="CLU_080413_1_0_10"/>
<evidence type="ECO:0000313" key="6">
    <source>
        <dbReference type="Proteomes" id="UP000016023"/>
    </source>
</evidence>
<dbReference type="Proteomes" id="UP000016023">
    <property type="component" value="Unassembled WGS sequence"/>
</dbReference>
<dbReference type="RefSeq" id="WP_006951255.1">
    <property type="nucleotide sequence ID" value="NZ_JH594521.1"/>
</dbReference>
<dbReference type="Pfam" id="PF07719">
    <property type="entry name" value="TPR_2"/>
    <property type="match status" value="1"/>
</dbReference>
<keyword evidence="4" id="KW-0732">Signal</keyword>
<organism evidence="5 6">
    <name type="scientific">Prevotella micans F0438</name>
    <dbReference type="NCBI Taxonomy" id="883158"/>
    <lineage>
        <taxon>Bacteria</taxon>
        <taxon>Pseudomonadati</taxon>
        <taxon>Bacteroidota</taxon>
        <taxon>Bacteroidia</taxon>
        <taxon>Bacteroidales</taxon>
        <taxon>Prevotellaceae</taxon>
        <taxon>Prevotella</taxon>
    </lineage>
</organism>
<dbReference type="STRING" id="883158.HMPREF9140_00300"/>
<dbReference type="SMART" id="SM00028">
    <property type="entry name" value="TPR"/>
    <property type="match status" value="3"/>
</dbReference>
<feature type="chain" id="PRO_5003552532" evidence="4">
    <location>
        <begin position="22"/>
        <end position="202"/>
    </location>
</feature>
<evidence type="ECO:0000256" key="3">
    <source>
        <dbReference type="PROSITE-ProRule" id="PRU00339"/>
    </source>
</evidence>
<keyword evidence="2 3" id="KW-0802">TPR repeat</keyword>
<accession>H1Q062</accession>
<evidence type="ECO:0000313" key="5">
    <source>
        <dbReference type="EMBL" id="EHO74139.1"/>
    </source>
</evidence>
<keyword evidence="6" id="KW-1185">Reference proteome</keyword>
<comment type="caution">
    <text evidence="5">The sequence shown here is derived from an EMBL/GenBank/DDBJ whole genome shotgun (WGS) entry which is preliminary data.</text>
</comment>
<dbReference type="InterPro" id="IPR011990">
    <property type="entry name" value="TPR-like_helical_dom_sf"/>
</dbReference>